<comment type="caution">
    <text evidence="2">The sequence shown here is derived from an EMBL/GenBank/DDBJ whole genome shotgun (WGS) entry which is preliminary data.</text>
</comment>
<feature type="compositionally biased region" description="Basic and acidic residues" evidence="1">
    <location>
        <begin position="25"/>
        <end position="37"/>
    </location>
</feature>
<sequence length="74" mass="8408">MAADDLSSDLLEEEVTWSSRKRVRGGGDRRTGNDRRQLSGRAITVPDMRSGYDRRSGKDRRKVRLTITGRAMDL</sequence>
<dbReference type="OrthoDB" id="6199075at2"/>
<name>A0A545U653_9GAMM</name>
<evidence type="ECO:0000313" key="2">
    <source>
        <dbReference type="EMBL" id="TQV84904.1"/>
    </source>
</evidence>
<accession>A0A545U653</accession>
<reference evidence="2 3" key="1">
    <citation type="submission" date="2019-07" db="EMBL/GenBank/DDBJ databases">
        <title>Draft genome for Aliikangiella sp. M105.</title>
        <authorList>
            <person name="Wang G."/>
        </authorList>
    </citation>
    <scope>NUCLEOTIDE SEQUENCE [LARGE SCALE GENOMIC DNA]</scope>
    <source>
        <strain evidence="2 3">M105</strain>
    </source>
</reference>
<dbReference type="Proteomes" id="UP000315439">
    <property type="component" value="Unassembled WGS sequence"/>
</dbReference>
<gene>
    <name evidence="2" type="ORF">FLL46_21140</name>
</gene>
<feature type="region of interest" description="Disordered" evidence="1">
    <location>
        <begin position="17"/>
        <end position="60"/>
    </location>
</feature>
<organism evidence="2 3">
    <name type="scientific">Aliikangiella coralliicola</name>
    <dbReference type="NCBI Taxonomy" id="2592383"/>
    <lineage>
        <taxon>Bacteria</taxon>
        <taxon>Pseudomonadati</taxon>
        <taxon>Pseudomonadota</taxon>
        <taxon>Gammaproteobacteria</taxon>
        <taxon>Oceanospirillales</taxon>
        <taxon>Pleioneaceae</taxon>
        <taxon>Aliikangiella</taxon>
    </lineage>
</organism>
<dbReference type="EMBL" id="VIKS01000013">
    <property type="protein sequence ID" value="TQV84904.1"/>
    <property type="molecule type" value="Genomic_DNA"/>
</dbReference>
<protein>
    <submittedName>
        <fullName evidence="2">Uncharacterized protein</fullName>
    </submittedName>
</protein>
<evidence type="ECO:0000256" key="1">
    <source>
        <dbReference type="SAM" id="MobiDB-lite"/>
    </source>
</evidence>
<dbReference type="AlphaFoldDB" id="A0A545U653"/>
<keyword evidence="3" id="KW-1185">Reference proteome</keyword>
<evidence type="ECO:0000313" key="3">
    <source>
        <dbReference type="Proteomes" id="UP000315439"/>
    </source>
</evidence>
<dbReference type="RefSeq" id="WP_142933435.1">
    <property type="nucleotide sequence ID" value="NZ_ML660169.1"/>
</dbReference>
<proteinExistence type="predicted"/>